<dbReference type="RefSeq" id="WP_109328563.1">
    <property type="nucleotide sequence ID" value="NZ_CP029353.1"/>
</dbReference>
<dbReference type="SUPFAM" id="SSF88723">
    <property type="entry name" value="PIN domain-like"/>
    <property type="match status" value="1"/>
</dbReference>
<dbReference type="InterPro" id="IPR002716">
    <property type="entry name" value="PIN_dom"/>
</dbReference>
<evidence type="ECO:0000313" key="3">
    <source>
        <dbReference type="Proteomes" id="UP000245629"/>
    </source>
</evidence>
<gene>
    <name evidence="2" type="ORF">DEW08_15405</name>
</gene>
<dbReference type="NCBIfam" id="TIGR00305">
    <property type="entry name" value="putative toxin-antitoxin system toxin component, PIN family"/>
    <property type="match status" value="1"/>
</dbReference>
<organism evidence="2 3">
    <name type="scientific">Azospirillum thermophilum</name>
    <dbReference type="NCBI Taxonomy" id="2202148"/>
    <lineage>
        <taxon>Bacteria</taxon>
        <taxon>Pseudomonadati</taxon>
        <taxon>Pseudomonadota</taxon>
        <taxon>Alphaproteobacteria</taxon>
        <taxon>Rhodospirillales</taxon>
        <taxon>Azospirillaceae</taxon>
        <taxon>Azospirillum</taxon>
    </lineage>
</organism>
<dbReference type="KEGG" id="azz:DEW08_15405"/>
<dbReference type="AlphaFoldDB" id="A0A2S2CSC0"/>
<dbReference type="PANTHER" id="PTHR34610:SF3">
    <property type="entry name" value="SSL7007 PROTEIN"/>
    <property type="match status" value="1"/>
</dbReference>
<dbReference type="Pfam" id="PF13470">
    <property type="entry name" value="PIN_3"/>
    <property type="match status" value="1"/>
</dbReference>
<dbReference type="InterPro" id="IPR029060">
    <property type="entry name" value="PIN-like_dom_sf"/>
</dbReference>
<evidence type="ECO:0000313" key="2">
    <source>
        <dbReference type="EMBL" id="AWK87423.1"/>
    </source>
</evidence>
<evidence type="ECO:0000259" key="1">
    <source>
        <dbReference type="Pfam" id="PF13470"/>
    </source>
</evidence>
<feature type="domain" description="PIN" evidence="1">
    <location>
        <begin position="19"/>
        <end position="133"/>
    </location>
</feature>
<proteinExistence type="predicted"/>
<sequence>MTQPIPQPDPAARQEVPLRAVLDTNILVAYALLDGGDLRRHAAIRRTVERVRAAGGLLGSAATMAELHGVLMRPGFDRYRPAAERRRFLAEIAAEVRLVEPASVARLCRDPEDDMFLAVALAAGSPWLVTVDKQLLAVRGVGRTRVLRPERFLDAVENPPRPTA</sequence>
<dbReference type="InterPro" id="IPR002850">
    <property type="entry name" value="PIN_toxin-like"/>
</dbReference>
<dbReference type="OrthoDB" id="5243920at2"/>
<protein>
    <submittedName>
        <fullName evidence="2">Putative toxin-antitoxin system toxin component, PIN family</fullName>
    </submittedName>
</protein>
<reference evidence="3" key="1">
    <citation type="submission" date="2018-05" db="EMBL/GenBank/DDBJ databases">
        <title>Azospirillum thermophila sp. nov., a novel isolated from hot spring.</title>
        <authorList>
            <person name="Zhao Z."/>
        </authorList>
    </citation>
    <scope>NUCLEOTIDE SEQUENCE [LARGE SCALE GENOMIC DNA]</scope>
    <source>
        <strain evidence="3">CFH 70021</strain>
    </source>
</reference>
<dbReference type="Proteomes" id="UP000245629">
    <property type="component" value="Chromosome 2"/>
</dbReference>
<accession>A0A2S2CSC0</accession>
<dbReference type="PANTHER" id="PTHR34610">
    <property type="entry name" value="SSL7007 PROTEIN"/>
    <property type="match status" value="1"/>
</dbReference>
<name>A0A2S2CSC0_9PROT</name>
<keyword evidence="3" id="KW-1185">Reference proteome</keyword>
<dbReference type="EMBL" id="CP029353">
    <property type="protein sequence ID" value="AWK87423.1"/>
    <property type="molecule type" value="Genomic_DNA"/>
</dbReference>